<dbReference type="EMBL" id="CP007389">
    <property type="protein sequence ID" value="APT73982.1"/>
    <property type="molecule type" value="Genomic_DNA"/>
</dbReference>
<protein>
    <submittedName>
        <fullName evidence="3">Phosphohydrolase</fullName>
    </submittedName>
</protein>
<dbReference type="InterPro" id="IPR037522">
    <property type="entry name" value="HD_GYP_dom"/>
</dbReference>
<name>A0ABN4V2K5_9BACT</name>
<dbReference type="Pfam" id="PF13487">
    <property type="entry name" value="HD_5"/>
    <property type="match status" value="1"/>
</dbReference>
<organism evidence="3 4">
    <name type="scientific">Thermosipho melanesiensis</name>
    <dbReference type="NCBI Taxonomy" id="46541"/>
    <lineage>
        <taxon>Bacteria</taxon>
        <taxon>Thermotogati</taxon>
        <taxon>Thermotogota</taxon>
        <taxon>Thermotogae</taxon>
        <taxon>Thermotogales</taxon>
        <taxon>Fervidobacteriaceae</taxon>
        <taxon>Thermosipho</taxon>
    </lineage>
</organism>
<feature type="coiled-coil region" evidence="1">
    <location>
        <begin position="2"/>
        <end position="36"/>
    </location>
</feature>
<keyword evidence="4" id="KW-1185">Reference proteome</keyword>
<sequence>MVEEISAAFQELNAMNQELESSYVELEKLNNELEDSYLYFSTRLAKIAEGYDENTGNHIDRVGLLSAFIGGKMGLSKEFVYKLRFYAPLHDIGKIFVDRSILLKEGKLTEEEWEEMKKHTIYGAELIGDKPHFKIAKNIALCHHENWDGSGYPYGLKGEDIPIEAAIVHLVDVYDALRSERPYKKAFSHEEAMRIILEGDGRTKPEHFSPEILEIFRKYEKIIKRLWNRIYQ</sequence>
<evidence type="ECO:0000313" key="3">
    <source>
        <dbReference type="EMBL" id="APT73982.1"/>
    </source>
</evidence>
<gene>
    <name evidence="3" type="ORF">BW47_05370</name>
</gene>
<accession>A0ABN4V2K5</accession>
<evidence type="ECO:0000256" key="1">
    <source>
        <dbReference type="SAM" id="Coils"/>
    </source>
</evidence>
<dbReference type="PROSITE" id="PS51832">
    <property type="entry name" value="HD_GYP"/>
    <property type="match status" value="1"/>
</dbReference>
<dbReference type="SUPFAM" id="SSF109604">
    <property type="entry name" value="HD-domain/PDEase-like"/>
    <property type="match status" value="1"/>
</dbReference>
<dbReference type="SMART" id="SM00471">
    <property type="entry name" value="HDc"/>
    <property type="match status" value="1"/>
</dbReference>
<dbReference type="PANTHER" id="PTHR45228:SF8">
    <property type="entry name" value="TWO-COMPONENT RESPONSE REGULATOR-RELATED"/>
    <property type="match status" value="1"/>
</dbReference>
<evidence type="ECO:0000313" key="4">
    <source>
        <dbReference type="Proteomes" id="UP000185490"/>
    </source>
</evidence>
<proteinExistence type="predicted"/>
<evidence type="ECO:0000259" key="2">
    <source>
        <dbReference type="PROSITE" id="PS51832"/>
    </source>
</evidence>
<dbReference type="InterPro" id="IPR052020">
    <property type="entry name" value="Cyclic_di-GMP/3'3'-cGAMP_PDE"/>
</dbReference>
<keyword evidence="1" id="KW-0175">Coiled coil</keyword>
<reference evidence="3 4" key="1">
    <citation type="submission" date="2014-02" db="EMBL/GenBank/DDBJ databases">
        <title>Diversity of Thermotogales isolates from hydrothermal vents.</title>
        <authorList>
            <person name="Haverkamp T.H.A."/>
            <person name="Lossouarn J."/>
            <person name="Geslin C."/>
            <person name="Nesbo C.L."/>
        </authorList>
    </citation>
    <scope>NUCLEOTIDE SEQUENCE [LARGE SCALE GENOMIC DNA]</scope>
    <source>
        <strain evidence="3 4">431</strain>
    </source>
</reference>
<dbReference type="CDD" id="cd00077">
    <property type="entry name" value="HDc"/>
    <property type="match status" value="1"/>
</dbReference>
<dbReference type="PANTHER" id="PTHR45228">
    <property type="entry name" value="CYCLIC DI-GMP PHOSPHODIESTERASE TM_0186-RELATED"/>
    <property type="match status" value="1"/>
</dbReference>
<feature type="domain" description="HD-GYP" evidence="2">
    <location>
        <begin position="33"/>
        <end position="228"/>
    </location>
</feature>
<dbReference type="Proteomes" id="UP000185490">
    <property type="component" value="Chromosome"/>
</dbReference>
<dbReference type="InterPro" id="IPR003607">
    <property type="entry name" value="HD/PDEase_dom"/>
</dbReference>
<dbReference type="Gene3D" id="1.10.3210.10">
    <property type="entry name" value="Hypothetical protein af1432"/>
    <property type="match status" value="1"/>
</dbReference>